<evidence type="ECO:0000313" key="2">
    <source>
        <dbReference type="EMBL" id="MBW0588309.1"/>
    </source>
</evidence>
<gene>
    <name evidence="2" type="ORF">O181_128024</name>
</gene>
<name>A0A9Q3KZ51_9BASI</name>
<organism evidence="2 3">
    <name type="scientific">Austropuccinia psidii MF-1</name>
    <dbReference type="NCBI Taxonomy" id="1389203"/>
    <lineage>
        <taxon>Eukaryota</taxon>
        <taxon>Fungi</taxon>
        <taxon>Dikarya</taxon>
        <taxon>Basidiomycota</taxon>
        <taxon>Pucciniomycotina</taxon>
        <taxon>Pucciniomycetes</taxon>
        <taxon>Pucciniales</taxon>
        <taxon>Sphaerophragmiaceae</taxon>
        <taxon>Austropuccinia</taxon>
    </lineage>
</organism>
<dbReference type="EMBL" id="AVOT02130074">
    <property type="protein sequence ID" value="MBW0588309.1"/>
    <property type="molecule type" value="Genomic_DNA"/>
</dbReference>
<evidence type="ECO:0000313" key="3">
    <source>
        <dbReference type="Proteomes" id="UP000765509"/>
    </source>
</evidence>
<comment type="caution">
    <text evidence="2">The sequence shown here is derived from an EMBL/GenBank/DDBJ whole genome shotgun (WGS) entry which is preliminary data.</text>
</comment>
<protein>
    <submittedName>
        <fullName evidence="2">Uncharacterized protein</fullName>
    </submittedName>
</protein>
<feature type="region of interest" description="Disordered" evidence="1">
    <location>
        <begin position="1"/>
        <end position="27"/>
    </location>
</feature>
<dbReference type="AlphaFoldDB" id="A0A9Q3KZ51"/>
<evidence type="ECO:0000256" key="1">
    <source>
        <dbReference type="SAM" id="MobiDB-lite"/>
    </source>
</evidence>
<proteinExistence type="predicted"/>
<reference evidence="2" key="1">
    <citation type="submission" date="2021-03" db="EMBL/GenBank/DDBJ databases">
        <title>Draft genome sequence of rust myrtle Austropuccinia psidii MF-1, a brazilian biotype.</title>
        <authorList>
            <person name="Quecine M.C."/>
            <person name="Pachon D.M.R."/>
            <person name="Bonatelli M.L."/>
            <person name="Correr F.H."/>
            <person name="Franceschini L.M."/>
            <person name="Leite T.F."/>
            <person name="Margarido G.R.A."/>
            <person name="Almeida C.A."/>
            <person name="Ferrarezi J.A."/>
            <person name="Labate C.A."/>
        </authorList>
    </citation>
    <scope>NUCLEOTIDE SEQUENCE</scope>
    <source>
        <strain evidence="2">MF-1</strain>
    </source>
</reference>
<keyword evidence="3" id="KW-1185">Reference proteome</keyword>
<dbReference type="Proteomes" id="UP000765509">
    <property type="component" value="Unassembled WGS sequence"/>
</dbReference>
<dbReference type="OrthoDB" id="3056932at2759"/>
<accession>A0A9Q3KZ51</accession>
<sequence length="115" mass="12610">MHEVPHTETEESGEEDASNKGVEEGDLLLGGGIGGGFMTNEDIKQFHLLMETLVLPTGANILGKNIGSAKHGWLKASQWLALYTLVIPLVFPEMYMDGHDKILIESNCGKFLQKQ</sequence>